<dbReference type="Proteomes" id="UP001164965">
    <property type="component" value="Chromosome"/>
</dbReference>
<dbReference type="EC" id="3.6.1.55" evidence="11"/>
<dbReference type="InterPro" id="IPR000086">
    <property type="entry name" value="NUDIX_hydrolase_dom"/>
</dbReference>
<evidence type="ECO:0000256" key="12">
    <source>
        <dbReference type="RuleBase" id="RU003476"/>
    </source>
</evidence>
<dbReference type="Pfam" id="PF00293">
    <property type="entry name" value="NUDIX"/>
    <property type="match status" value="1"/>
</dbReference>
<dbReference type="PROSITE" id="PS51462">
    <property type="entry name" value="NUDIX"/>
    <property type="match status" value="1"/>
</dbReference>
<evidence type="ECO:0000256" key="7">
    <source>
        <dbReference type="ARBA" id="ARBA00022801"/>
    </source>
</evidence>
<dbReference type="CDD" id="cd03425">
    <property type="entry name" value="NUDIX_MutT_NudA_like"/>
    <property type="match status" value="1"/>
</dbReference>
<dbReference type="Gene3D" id="3.90.79.10">
    <property type="entry name" value="Nucleoside Triphosphate Pyrophosphohydrolase"/>
    <property type="match status" value="1"/>
</dbReference>
<keyword evidence="8" id="KW-0460">Magnesium</keyword>
<keyword evidence="3" id="KW-0515">Mutator protein</keyword>
<evidence type="ECO:0000259" key="13">
    <source>
        <dbReference type="PROSITE" id="PS51462"/>
    </source>
</evidence>
<comment type="catalytic activity">
    <reaction evidence="10">
        <text>8-oxo-dGTP + H2O = 8-oxo-dGMP + diphosphate + H(+)</text>
        <dbReference type="Rhea" id="RHEA:31575"/>
        <dbReference type="ChEBI" id="CHEBI:15377"/>
        <dbReference type="ChEBI" id="CHEBI:15378"/>
        <dbReference type="ChEBI" id="CHEBI:33019"/>
        <dbReference type="ChEBI" id="CHEBI:63224"/>
        <dbReference type="ChEBI" id="CHEBI:77896"/>
        <dbReference type="EC" id="3.6.1.55"/>
    </reaction>
</comment>
<evidence type="ECO:0000256" key="9">
    <source>
        <dbReference type="ARBA" id="ARBA00023204"/>
    </source>
</evidence>
<comment type="cofactor">
    <cofactor evidence="1">
        <name>Mg(2+)</name>
        <dbReference type="ChEBI" id="CHEBI:18420"/>
    </cofactor>
</comment>
<evidence type="ECO:0000256" key="2">
    <source>
        <dbReference type="ARBA" id="ARBA00005582"/>
    </source>
</evidence>
<evidence type="ECO:0000256" key="4">
    <source>
        <dbReference type="ARBA" id="ARBA00022705"/>
    </source>
</evidence>
<dbReference type="PRINTS" id="PR00502">
    <property type="entry name" value="NUDIXFAMILY"/>
</dbReference>
<keyword evidence="15" id="KW-1185">Reference proteome</keyword>
<accession>A0ABY6P4Q9</accession>
<evidence type="ECO:0000256" key="10">
    <source>
        <dbReference type="ARBA" id="ARBA00035861"/>
    </source>
</evidence>
<keyword evidence="5" id="KW-0479">Metal-binding</keyword>
<dbReference type="PROSITE" id="PS00893">
    <property type="entry name" value="NUDIX_BOX"/>
    <property type="match status" value="1"/>
</dbReference>
<keyword evidence="7 12" id="KW-0378">Hydrolase</keyword>
<dbReference type="SUPFAM" id="SSF55811">
    <property type="entry name" value="Nudix"/>
    <property type="match status" value="1"/>
</dbReference>
<name>A0ABY6P4Q9_9NOCA</name>
<comment type="similarity">
    <text evidence="2 12">Belongs to the Nudix hydrolase family.</text>
</comment>
<dbReference type="InterPro" id="IPR020084">
    <property type="entry name" value="NUDIX_hydrolase_CS"/>
</dbReference>
<dbReference type="InterPro" id="IPR015797">
    <property type="entry name" value="NUDIX_hydrolase-like_dom_sf"/>
</dbReference>
<evidence type="ECO:0000313" key="14">
    <source>
        <dbReference type="EMBL" id="UZJ26649.1"/>
    </source>
</evidence>
<sequence>MRDAREVVAGAVVRQGHLLLARRTWPVALAGRWELPGGGVDEGETPVAALARELEEELGLTVRVDEQLGADVGLPGGRVLRARWAELVEGEPQLREHSAVRWVDAHGLVSADLVPADRAWTAELAARLA</sequence>
<dbReference type="PANTHER" id="PTHR47707:SF1">
    <property type="entry name" value="NUDIX HYDROLASE FAMILY PROTEIN"/>
    <property type="match status" value="1"/>
</dbReference>
<organism evidence="14 15">
    <name type="scientific">Rhodococcus antarcticus</name>
    <dbReference type="NCBI Taxonomy" id="2987751"/>
    <lineage>
        <taxon>Bacteria</taxon>
        <taxon>Bacillati</taxon>
        <taxon>Actinomycetota</taxon>
        <taxon>Actinomycetes</taxon>
        <taxon>Mycobacteriales</taxon>
        <taxon>Nocardiaceae</taxon>
        <taxon>Rhodococcus</taxon>
    </lineage>
</organism>
<reference evidence="14" key="1">
    <citation type="submission" date="2022-10" db="EMBL/GenBank/DDBJ databases">
        <title>Rhodococcus sp.75.</title>
        <authorList>
            <person name="Sun M."/>
        </authorList>
    </citation>
    <scope>NUCLEOTIDE SEQUENCE</scope>
    <source>
        <strain evidence="14">75</strain>
    </source>
</reference>
<dbReference type="InterPro" id="IPR047127">
    <property type="entry name" value="MutT-like"/>
</dbReference>
<keyword evidence="4" id="KW-0235">DNA replication</keyword>
<evidence type="ECO:0000313" key="15">
    <source>
        <dbReference type="Proteomes" id="UP001164965"/>
    </source>
</evidence>
<evidence type="ECO:0000256" key="8">
    <source>
        <dbReference type="ARBA" id="ARBA00022842"/>
    </source>
</evidence>
<evidence type="ECO:0000256" key="1">
    <source>
        <dbReference type="ARBA" id="ARBA00001946"/>
    </source>
</evidence>
<evidence type="ECO:0000256" key="3">
    <source>
        <dbReference type="ARBA" id="ARBA00022457"/>
    </source>
</evidence>
<dbReference type="PANTHER" id="PTHR47707">
    <property type="entry name" value="8-OXO-DGTP DIPHOSPHATASE"/>
    <property type="match status" value="1"/>
</dbReference>
<keyword evidence="9" id="KW-0234">DNA repair</keyword>
<dbReference type="InterPro" id="IPR020476">
    <property type="entry name" value="Nudix_hydrolase"/>
</dbReference>
<protein>
    <recommendedName>
        <fullName evidence="11">8-oxo-dGTP diphosphatase</fullName>
        <ecNumber evidence="11">3.6.1.55</ecNumber>
    </recommendedName>
</protein>
<keyword evidence="6" id="KW-0227">DNA damage</keyword>
<evidence type="ECO:0000256" key="11">
    <source>
        <dbReference type="ARBA" id="ARBA00038905"/>
    </source>
</evidence>
<feature type="domain" description="Nudix hydrolase" evidence="13">
    <location>
        <begin position="3"/>
        <end position="126"/>
    </location>
</feature>
<dbReference type="EMBL" id="CP110615">
    <property type="protein sequence ID" value="UZJ26649.1"/>
    <property type="molecule type" value="Genomic_DNA"/>
</dbReference>
<gene>
    <name evidence="14" type="ORF">RHODO2019_12440</name>
</gene>
<proteinExistence type="inferred from homology"/>
<evidence type="ECO:0000256" key="6">
    <source>
        <dbReference type="ARBA" id="ARBA00022763"/>
    </source>
</evidence>
<evidence type="ECO:0000256" key="5">
    <source>
        <dbReference type="ARBA" id="ARBA00022723"/>
    </source>
</evidence>